<evidence type="ECO:0000256" key="7">
    <source>
        <dbReference type="ARBA" id="ARBA00022801"/>
    </source>
</evidence>
<organism evidence="12 13">
    <name type="scientific">Candidatus Uhrbacteria bacterium GW2011_GWE2_45_35</name>
    <dbReference type="NCBI Taxonomy" id="1618993"/>
    <lineage>
        <taxon>Bacteria</taxon>
        <taxon>Candidatus Uhriibacteriota</taxon>
    </lineage>
</organism>
<reference evidence="12 13" key="1">
    <citation type="journal article" date="2015" name="Nature">
        <title>rRNA introns, odd ribosomes, and small enigmatic genomes across a large radiation of phyla.</title>
        <authorList>
            <person name="Brown C.T."/>
            <person name="Hug L.A."/>
            <person name="Thomas B.C."/>
            <person name="Sharon I."/>
            <person name="Castelle C.J."/>
            <person name="Singh A."/>
            <person name="Wilkins M.J."/>
            <person name="Williams K.H."/>
            <person name="Banfield J.F."/>
        </authorList>
    </citation>
    <scope>NUCLEOTIDE SEQUENCE [LARGE SCALE GENOMIC DNA]</scope>
</reference>
<dbReference type="Proteomes" id="UP000034354">
    <property type="component" value="Unassembled WGS sequence"/>
</dbReference>
<dbReference type="InterPro" id="IPR051268">
    <property type="entry name" value="Type-I_R_enzyme_R_subunit"/>
</dbReference>
<keyword evidence="9 10" id="KW-0238">DNA-binding</keyword>
<dbReference type="PROSITE" id="PS51192">
    <property type="entry name" value="HELICASE_ATP_BIND_1"/>
    <property type="match status" value="1"/>
</dbReference>
<dbReference type="SMART" id="SM00487">
    <property type="entry name" value="DEXDc"/>
    <property type="match status" value="1"/>
</dbReference>
<evidence type="ECO:0000256" key="1">
    <source>
        <dbReference type="ARBA" id="ARBA00000851"/>
    </source>
</evidence>
<dbReference type="CDD" id="cd18030">
    <property type="entry name" value="DEXHc_RE_I_HsdR"/>
    <property type="match status" value="1"/>
</dbReference>
<comment type="caution">
    <text evidence="12">The sequence shown here is derived from an EMBL/GenBank/DDBJ whole genome shotgun (WGS) entry which is preliminary data.</text>
</comment>
<dbReference type="InterPro" id="IPR004473">
    <property type="entry name" value="Restrct_endonuc_typeI_HsdR"/>
</dbReference>
<dbReference type="InterPro" id="IPR021810">
    <property type="entry name" value="T1RH-like_C"/>
</dbReference>
<dbReference type="InterPro" id="IPR007409">
    <property type="entry name" value="Restrct_endonuc_type1_HsdR_N"/>
</dbReference>
<name>A0A0G1QK55_9BACT</name>
<keyword evidence="4 10" id="KW-0547">Nucleotide-binding</keyword>
<evidence type="ECO:0000256" key="2">
    <source>
        <dbReference type="ARBA" id="ARBA00008598"/>
    </source>
</evidence>
<dbReference type="GO" id="GO:0005524">
    <property type="term" value="F:ATP binding"/>
    <property type="evidence" value="ECO:0007669"/>
    <property type="project" value="UniProtKB-KW"/>
</dbReference>
<dbReference type="InterPro" id="IPR040980">
    <property type="entry name" value="SWI2_SNF2"/>
</dbReference>
<dbReference type="GO" id="GO:0009307">
    <property type="term" value="P:DNA restriction-modification system"/>
    <property type="evidence" value="ECO:0007669"/>
    <property type="project" value="UniProtKB-KW"/>
</dbReference>
<dbReference type="PATRIC" id="fig|1618993.3.peg.146"/>
<dbReference type="STRING" id="1618993.UX09_C0005G0011"/>
<dbReference type="NCBIfam" id="TIGR00348">
    <property type="entry name" value="hsdR"/>
    <property type="match status" value="1"/>
</dbReference>
<evidence type="ECO:0000256" key="6">
    <source>
        <dbReference type="ARBA" id="ARBA00022759"/>
    </source>
</evidence>
<dbReference type="GO" id="GO:0003677">
    <property type="term" value="F:DNA binding"/>
    <property type="evidence" value="ECO:0007669"/>
    <property type="project" value="UniProtKB-KW"/>
</dbReference>
<keyword evidence="7 10" id="KW-0378">Hydrolase</keyword>
<dbReference type="Pfam" id="PF04313">
    <property type="entry name" value="HSDR_N"/>
    <property type="match status" value="1"/>
</dbReference>
<dbReference type="GO" id="GO:0009035">
    <property type="term" value="F:type I site-specific deoxyribonuclease activity"/>
    <property type="evidence" value="ECO:0007669"/>
    <property type="project" value="UniProtKB-EC"/>
</dbReference>
<dbReference type="Gene3D" id="3.40.50.300">
    <property type="entry name" value="P-loop containing nucleotide triphosphate hydrolases"/>
    <property type="match status" value="3"/>
</dbReference>
<comment type="catalytic activity">
    <reaction evidence="1 10">
        <text>Endonucleolytic cleavage of DNA to give random double-stranded fragments with terminal 5'-phosphates, ATP is simultaneously hydrolyzed.</text>
        <dbReference type="EC" id="3.1.21.3"/>
    </reaction>
</comment>
<dbReference type="InterPro" id="IPR027417">
    <property type="entry name" value="P-loop_NTPase"/>
</dbReference>
<dbReference type="PANTHER" id="PTHR30195">
    <property type="entry name" value="TYPE I SITE-SPECIFIC DEOXYRIBONUCLEASE PROTEIN SUBUNIT M AND R"/>
    <property type="match status" value="1"/>
</dbReference>
<dbReference type="InterPro" id="IPR014001">
    <property type="entry name" value="Helicase_ATP-bd"/>
</dbReference>
<evidence type="ECO:0000256" key="4">
    <source>
        <dbReference type="ARBA" id="ARBA00022741"/>
    </source>
</evidence>
<dbReference type="CDD" id="cd22332">
    <property type="entry name" value="HsdR_N"/>
    <property type="match status" value="1"/>
</dbReference>
<dbReference type="AlphaFoldDB" id="A0A0G1QK55"/>
<dbReference type="EMBL" id="LCKW01000005">
    <property type="protein sequence ID" value="KKU09055.1"/>
    <property type="molecule type" value="Genomic_DNA"/>
</dbReference>
<keyword evidence="8 10" id="KW-0067">ATP-binding</keyword>
<dbReference type="SUPFAM" id="SSF52540">
    <property type="entry name" value="P-loop containing nucleoside triphosphate hydrolases"/>
    <property type="match status" value="2"/>
</dbReference>
<proteinExistence type="inferred from homology"/>
<feature type="domain" description="Helicase ATP-binding" evidence="11">
    <location>
        <begin position="290"/>
        <end position="454"/>
    </location>
</feature>
<evidence type="ECO:0000256" key="3">
    <source>
        <dbReference type="ARBA" id="ARBA00022722"/>
    </source>
</evidence>
<dbReference type="PANTHER" id="PTHR30195:SF15">
    <property type="entry name" value="TYPE I RESTRICTION ENZYME HINDI ENDONUCLEASE SUBUNIT"/>
    <property type="match status" value="1"/>
</dbReference>
<dbReference type="Gene3D" id="3.90.1570.50">
    <property type="match status" value="1"/>
</dbReference>
<keyword evidence="6" id="KW-0255">Endonuclease</keyword>
<comment type="similarity">
    <text evidence="2 10">Belongs to the HsdR family.</text>
</comment>
<evidence type="ECO:0000256" key="8">
    <source>
        <dbReference type="ARBA" id="ARBA00022840"/>
    </source>
</evidence>
<comment type="subunit">
    <text evidence="10">The type I restriction/modification system is composed of three polypeptides R, M and S.</text>
</comment>
<evidence type="ECO:0000313" key="13">
    <source>
        <dbReference type="Proteomes" id="UP000034354"/>
    </source>
</evidence>
<evidence type="ECO:0000256" key="10">
    <source>
        <dbReference type="RuleBase" id="RU364115"/>
    </source>
</evidence>
<dbReference type="Pfam" id="PF18766">
    <property type="entry name" value="SWI2_SNF2"/>
    <property type="match status" value="1"/>
</dbReference>
<keyword evidence="5 10" id="KW-0680">Restriction system</keyword>
<evidence type="ECO:0000313" key="12">
    <source>
        <dbReference type="EMBL" id="KKU09055.1"/>
    </source>
</evidence>
<dbReference type="EC" id="3.1.21.3" evidence="10"/>
<accession>A0A0G1QK55</accession>
<dbReference type="Pfam" id="PF22679">
    <property type="entry name" value="T1R_D3-like"/>
    <property type="match status" value="1"/>
</dbReference>
<dbReference type="CDD" id="cd18800">
    <property type="entry name" value="SF2_C_EcoR124I-like"/>
    <property type="match status" value="1"/>
</dbReference>
<dbReference type="Pfam" id="PF11867">
    <property type="entry name" value="T1RH-like_C"/>
    <property type="match status" value="1"/>
</dbReference>
<protein>
    <recommendedName>
        <fullName evidence="10">Type I restriction enzyme endonuclease subunit</fullName>
        <shortName evidence="10">R protein</shortName>
        <ecNumber evidence="10">3.1.21.3</ecNumber>
    </recommendedName>
</protein>
<evidence type="ECO:0000256" key="9">
    <source>
        <dbReference type="ARBA" id="ARBA00023125"/>
    </source>
</evidence>
<sequence>MNPLNEQNLTEQSLIDWLKGQGYEYVYGPDINPGQQKAERGDFRTVVLKDRLVGAIRRLNPQLPSGQAEVVARDVAEYNHADLVLGNKEMFAWITDGKKHSWRADGNEHTELVKLIDFQNQEANEFLVVNQFTVQGIDSVCRPDVVVFVNGLPLSVFELKSAVRDSASIGEAYRDVESYKREVPKLFLYNQIVGLSDLHNAKYGTISSSWERYASWKGVNTDDDAPKDAVQLEVLLRGLFNKQRFLDVLQNFIVFEADGDGDAVTYTKKMCLYHQYYGVNKTVESTVHAIAGKQERKIGVFWHTQGSGKSLSMVFYVNKTKRIDALKSPSYVFLTDREDLDDQLYKTFKRSGYGTLAKRASSIKDLRERLGRLGSELIFTTIQKFKEDPDANAVLTDRENVIVLADEAHRTQYSALAGNVRQAMPNASFLGVTGTPIANNDKDTMRVFGPVVSEYRIGKAVKDGATVPIYYEGRLVPLHMADKFVDSKFDSLLGEIIVDEKTKARKEWAVLEEIIGTQSRIEQVAKDIVHHYNNRPIEGKAMVVTMSRRIAVAVYKEMKKMWDAPECAVVISNSDEFASDIQLERDTKKLEKRFKKINDPLKIAIVCDMWLTGFDVPCLHTMYLDKPLKNHGLMQAIARVNRVFKDKPGGLIVDYIGIAENLKKALSIYDSGVQKEAMLSLDEIIAEMGSLHQSAISFFNGIKYSGWKKLKGTELSRLLQACINEVITKDGILSDDRKMQFIGTVGKLSKLHALVMPSESAMDILTDIQFLQAVREGIAKQTIIPKAVFPEATESAIRSLIHDAVQAENIIDLFASADESKSISIFDDKFAEEIRKSEYKNLAVDTVRKLLDKEIVTRMRTNKARYETMLTLLTDLIEKYENNVISSSEIIKRLLEIADEIKKLDAESQAFGLSPEEITFYDSLAKDPDLKDAKIDIKEFVKDLTKRIRRDLTIDWTNNETIKARIRQNVRLLLIQRGIIQEQQTERLIEYIYLETVRVYKEYAPVYA</sequence>
<gene>
    <name evidence="12" type="ORF">UX09_C0005G0011</name>
</gene>
<keyword evidence="3" id="KW-0540">Nuclease</keyword>
<evidence type="ECO:0000259" key="11">
    <source>
        <dbReference type="PROSITE" id="PS51192"/>
    </source>
</evidence>
<comment type="function">
    <text evidence="10">Subunit R is required for both nuclease and ATPase activities, but not for modification.</text>
</comment>
<dbReference type="InterPro" id="IPR055180">
    <property type="entry name" value="HsdR_RecA-like_helicase_dom_2"/>
</dbReference>
<evidence type="ECO:0000256" key="5">
    <source>
        <dbReference type="ARBA" id="ARBA00022747"/>
    </source>
</evidence>